<feature type="region of interest" description="Disordered" evidence="1">
    <location>
        <begin position="128"/>
        <end position="147"/>
    </location>
</feature>
<dbReference type="Proteomes" id="UP001189429">
    <property type="component" value="Unassembled WGS sequence"/>
</dbReference>
<evidence type="ECO:0000313" key="2">
    <source>
        <dbReference type="EMBL" id="CAK0840889.1"/>
    </source>
</evidence>
<keyword evidence="3" id="KW-1185">Reference proteome</keyword>
<feature type="compositionally biased region" description="Polar residues" evidence="1">
    <location>
        <begin position="180"/>
        <end position="189"/>
    </location>
</feature>
<reference evidence="2" key="1">
    <citation type="submission" date="2023-10" db="EMBL/GenBank/DDBJ databases">
        <authorList>
            <person name="Chen Y."/>
            <person name="Shah S."/>
            <person name="Dougan E. K."/>
            <person name="Thang M."/>
            <person name="Chan C."/>
        </authorList>
    </citation>
    <scope>NUCLEOTIDE SEQUENCE [LARGE SCALE GENOMIC DNA]</scope>
</reference>
<organism evidence="2 3">
    <name type="scientific">Prorocentrum cordatum</name>
    <dbReference type="NCBI Taxonomy" id="2364126"/>
    <lineage>
        <taxon>Eukaryota</taxon>
        <taxon>Sar</taxon>
        <taxon>Alveolata</taxon>
        <taxon>Dinophyceae</taxon>
        <taxon>Prorocentrales</taxon>
        <taxon>Prorocentraceae</taxon>
        <taxon>Prorocentrum</taxon>
    </lineage>
</organism>
<feature type="non-terminal residue" evidence="2">
    <location>
        <position position="1"/>
    </location>
</feature>
<evidence type="ECO:0000256" key="1">
    <source>
        <dbReference type="SAM" id="MobiDB-lite"/>
    </source>
</evidence>
<accession>A0ABN9T7M1</accession>
<dbReference type="EMBL" id="CAUYUJ010014409">
    <property type="protein sequence ID" value="CAK0840889.1"/>
    <property type="molecule type" value="Genomic_DNA"/>
</dbReference>
<gene>
    <name evidence="2" type="ORF">PCOR1329_LOCUS36228</name>
</gene>
<comment type="caution">
    <text evidence="2">The sequence shown here is derived from an EMBL/GenBank/DDBJ whole genome shotgun (WGS) entry which is preliminary data.</text>
</comment>
<protein>
    <submittedName>
        <fullName evidence="2">Uncharacterized protein</fullName>
    </submittedName>
</protein>
<feature type="region of interest" description="Disordered" evidence="1">
    <location>
        <begin position="167"/>
        <end position="209"/>
    </location>
</feature>
<name>A0ABN9T7M1_9DINO</name>
<proteinExistence type="predicted"/>
<evidence type="ECO:0000313" key="3">
    <source>
        <dbReference type="Proteomes" id="UP001189429"/>
    </source>
</evidence>
<sequence length="244" mass="24937">ARACVDVTELQAALGAMRRWVVMATAADVCPLIGWHRTGKPHRCRRVLPVAQALAEAGPVVGAAEGRAASGAGRAAPPFTPDIAASMSSLVAGANALDLSCLLLISLEGLRRGGEACALTAKDVLGPSTQSCCESRRPGPHQANGTAEAVAIRSAVAETRLRLAAQQGPLGEALSRGHPRSSQARSGPSRTAGGLPGTSRGSPPDEEAPQTFPVVATLARSRWACSVAARIYIESAGPTPLVCD</sequence>